<accession>A0ABW6ADB2</accession>
<dbReference type="Gene3D" id="2.60.120.260">
    <property type="entry name" value="Galactose-binding domain-like"/>
    <property type="match status" value="2"/>
</dbReference>
<dbReference type="SUPFAM" id="SSF49785">
    <property type="entry name" value="Galactose-binding domain-like"/>
    <property type="match status" value="1"/>
</dbReference>
<dbReference type="Gene3D" id="2.60.40.10">
    <property type="entry name" value="Immunoglobulins"/>
    <property type="match status" value="1"/>
</dbReference>
<dbReference type="InterPro" id="IPR013783">
    <property type="entry name" value="Ig-like_fold"/>
</dbReference>
<evidence type="ECO:0000259" key="6">
    <source>
        <dbReference type="Pfam" id="PF17389"/>
    </source>
</evidence>
<dbReference type="Pfam" id="PF05592">
    <property type="entry name" value="Bac_rhamnosid"/>
    <property type="match status" value="1"/>
</dbReference>
<keyword evidence="9" id="KW-1185">Reference proteome</keyword>
<dbReference type="InterPro" id="IPR008928">
    <property type="entry name" value="6-hairpin_glycosidase_sf"/>
</dbReference>
<evidence type="ECO:0000259" key="7">
    <source>
        <dbReference type="Pfam" id="PF17390"/>
    </source>
</evidence>
<dbReference type="InterPro" id="IPR016007">
    <property type="entry name" value="Alpha_rhamnosid"/>
</dbReference>
<dbReference type="EMBL" id="JBHUOZ010000003">
    <property type="protein sequence ID" value="MFD2921962.1"/>
    <property type="molecule type" value="Genomic_DNA"/>
</dbReference>
<dbReference type="Pfam" id="PF17389">
    <property type="entry name" value="Bac_rhamnosid6H"/>
    <property type="match status" value="1"/>
</dbReference>
<dbReference type="PIRSF" id="PIRSF010631">
    <property type="entry name" value="A-rhamnsds"/>
    <property type="match status" value="1"/>
</dbReference>
<evidence type="ECO:0000313" key="8">
    <source>
        <dbReference type="EMBL" id="MFD2921962.1"/>
    </source>
</evidence>
<dbReference type="RefSeq" id="WP_386103212.1">
    <property type="nucleotide sequence ID" value="NZ_JBHUOZ010000003.1"/>
</dbReference>
<feature type="domain" description="Alpha-L-rhamnosidase concanavalin-like" evidence="4">
    <location>
        <begin position="343"/>
        <end position="454"/>
    </location>
</feature>
<name>A0ABW6ADB2_9BACT</name>
<comment type="caution">
    <text evidence="8">The sequence shown here is derived from an EMBL/GenBank/DDBJ whole genome shotgun (WGS) entry which is preliminary data.</text>
</comment>
<dbReference type="GO" id="GO:0016787">
    <property type="term" value="F:hydrolase activity"/>
    <property type="evidence" value="ECO:0007669"/>
    <property type="project" value="UniProtKB-KW"/>
</dbReference>
<dbReference type="InterPro" id="IPR012341">
    <property type="entry name" value="6hp_glycosidase-like_sf"/>
</dbReference>
<dbReference type="EC" id="3.2.1.40" evidence="2"/>
<dbReference type="InterPro" id="IPR013737">
    <property type="entry name" value="Bac_rhamnosid_N"/>
</dbReference>
<feature type="domain" description="Alpha-L-rhamnosidase six-hairpin glycosidase" evidence="6">
    <location>
        <begin position="460"/>
        <end position="786"/>
    </location>
</feature>
<dbReference type="Pfam" id="PF25788">
    <property type="entry name" value="Ig_Rha78A_N"/>
    <property type="match status" value="1"/>
</dbReference>
<dbReference type="Pfam" id="PF08531">
    <property type="entry name" value="Bac_rhamnosid_N"/>
    <property type="match status" value="1"/>
</dbReference>
<gene>
    <name evidence="8" type="ORF">ACFS6H_19740</name>
</gene>
<dbReference type="Gene3D" id="1.50.10.10">
    <property type="match status" value="1"/>
</dbReference>
<evidence type="ECO:0000313" key="9">
    <source>
        <dbReference type="Proteomes" id="UP001597511"/>
    </source>
</evidence>
<dbReference type="SUPFAM" id="SSF48208">
    <property type="entry name" value="Six-hairpin glycosidases"/>
    <property type="match status" value="1"/>
</dbReference>
<protein>
    <recommendedName>
        <fullName evidence="2">alpha-L-rhamnosidase</fullName>
        <ecNumber evidence="2">3.2.1.40</ecNumber>
    </recommendedName>
</protein>
<dbReference type="InterPro" id="IPR008979">
    <property type="entry name" value="Galactose-bd-like_sf"/>
</dbReference>
<evidence type="ECO:0000259" key="5">
    <source>
        <dbReference type="Pfam" id="PF08531"/>
    </source>
</evidence>
<reference evidence="9" key="1">
    <citation type="journal article" date="2019" name="Int. J. Syst. Evol. Microbiol.">
        <title>The Global Catalogue of Microorganisms (GCM) 10K type strain sequencing project: providing services to taxonomists for standard genome sequencing and annotation.</title>
        <authorList>
            <consortium name="The Broad Institute Genomics Platform"/>
            <consortium name="The Broad Institute Genome Sequencing Center for Infectious Disease"/>
            <person name="Wu L."/>
            <person name="Ma J."/>
        </authorList>
    </citation>
    <scope>NUCLEOTIDE SEQUENCE [LARGE SCALE GENOMIC DNA]</scope>
    <source>
        <strain evidence="9">KCTC 23299</strain>
    </source>
</reference>
<evidence type="ECO:0000256" key="3">
    <source>
        <dbReference type="ARBA" id="ARBA00022801"/>
    </source>
</evidence>
<feature type="domain" description="Alpha-L-rhamnosidase C-terminal" evidence="7">
    <location>
        <begin position="789"/>
        <end position="861"/>
    </location>
</feature>
<feature type="domain" description="Bacterial alpha-L-rhamnosidase N-terminal" evidence="5">
    <location>
        <begin position="162"/>
        <end position="334"/>
    </location>
</feature>
<dbReference type="InterPro" id="IPR035398">
    <property type="entry name" value="Bac_rhamnosid_C"/>
</dbReference>
<keyword evidence="3 8" id="KW-0378">Hydrolase</keyword>
<dbReference type="PANTHER" id="PTHR33307">
    <property type="entry name" value="ALPHA-RHAMNOSIDASE (EUROFUNG)"/>
    <property type="match status" value="1"/>
</dbReference>
<evidence type="ECO:0000259" key="4">
    <source>
        <dbReference type="Pfam" id="PF05592"/>
    </source>
</evidence>
<organism evidence="8 9">
    <name type="scientific">Terrimonas rubra</name>
    <dbReference type="NCBI Taxonomy" id="1035890"/>
    <lineage>
        <taxon>Bacteria</taxon>
        <taxon>Pseudomonadati</taxon>
        <taxon>Bacteroidota</taxon>
        <taxon>Chitinophagia</taxon>
        <taxon>Chitinophagales</taxon>
        <taxon>Chitinophagaceae</taxon>
        <taxon>Terrimonas</taxon>
    </lineage>
</organism>
<sequence length="886" mass="99854">MIRLIAVCVSFCFTISLWGQSSLYDLKCDYLIAPLGIDNPYPRFTWKLEDKRNGILPTAYHLVVGTDSLEVKQGKGNYWVVPETNSAANLVTYAGKPLQPFTKYYWSVRITNNQGQQTVPVVAGFETGMMQMSNWKGTWISDAKGIAVKPAPYFRKTFSTTKKIKSARAYITAAGLYELYINGREIGDQRLNPMYTRFDERNLYITYDVTDALQNGQNALGVLLGNGWYNHQSLAVWNFERAPWRDRPAFCMDLRITYADGSTETITTDKSWKTSLSPVVYNSIYTGQHYDARKEQAGWNTIHFDDSKWDRVINRKAPSNNIVAQVLQPVRYVETLAPVTIQQKNDTSWLVNFGKNISGITRITLDGDSSTVVRVIHAERLNKQGNIDQSNVDYFLSKATRDTDPFATDIYWLNGKGPQTFAPKFDYKGFQYVEITSNKPLRLDKESIVAYFMHSDVPPVGNIHTSNELVNKIYAATNAAYLSNLLGYPTDCPQREKNGWTGDAHIASEMGLYNFDGITVYEKWLDDHRDEQQPNGVLPSIIPTGGWGYEWGNGPDWTSTIAIIPWNVYLFYGDTKILRDNYDNIKRYVDHITDRYPTGLTDWGLGDWAPLRSKSPVELTSSAYYYADANILAKIAKVLNRSADHIKYAALAAKIKEAINAKYLNPAKAIYGSGYQTELSVPLYWGIVPDSLKQRVAANLADSVAANKYFLDVGILGAKAILSALSDNGQAQTAYRLAAQKEFPSWGWWIVNGATTLYENWNITLERDLSLNHIMFGEIGAWLFKGIGGIKPDEDNPGFKHVIVTPNFIEGLEHFTATHQGPYGNIISAWKRVGKQIHYQLTVPPNSTAVITFPSVKNRSVYLQNKKINDTQAFAVTAGYHEFVIK</sequence>
<dbReference type="PANTHER" id="PTHR33307:SF6">
    <property type="entry name" value="ALPHA-RHAMNOSIDASE (EUROFUNG)-RELATED"/>
    <property type="match status" value="1"/>
</dbReference>
<dbReference type="Pfam" id="PF17390">
    <property type="entry name" value="Bac_rhamnosid_C"/>
    <property type="match status" value="1"/>
</dbReference>
<evidence type="ECO:0000256" key="1">
    <source>
        <dbReference type="ARBA" id="ARBA00001445"/>
    </source>
</evidence>
<evidence type="ECO:0000256" key="2">
    <source>
        <dbReference type="ARBA" id="ARBA00012652"/>
    </source>
</evidence>
<dbReference type="InterPro" id="IPR035396">
    <property type="entry name" value="Bac_rhamnosid6H"/>
</dbReference>
<dbReference type="Gene3D" id="2.60.420.10">
    <property type="entry name" value="Maltose phosphorylase, domain 3"/>
    <property type="match status" value="1"/>
</dbReference>
<proteinExistence type="predicted"/>
<comment type="catalytic activity">
    <reaction evidence="1">
        <text>Hydrolysis of terminal non-reducing alpha-L-rhamnose residues in alpha-L-rhamnosides.</text>
        <dbReference type="EC" id="3.2.1.40"/>
    </reaction>
</comment>
<dbReference type="Proteomes" id="UP001597511">
    <property type="component" value="Unassembled WGS sequence"/>
</dbReference>
<dbReference type="InterPro" id="IPR008902">
    <property type="entry name" value="Rhamnosid_concanavalin"/>
</dbReference>